<keyword evidence="2 20" id="KW-0813">Transport</keyword>
<keyword evidence="16" id="KW-1071">Ligand-gated ion channel</keyword>
<keyword evidence="5 20" id="KW-0732">Signal</keyword>
<keyword evidence="15" id="KW-0628">Postsynaptic cell membrane</keyword>
<comment type="subcellular location">
    <subcellularLocation>
        <location evidence="18">Postsynaptic cell membrane</location>
        <topology evidence="18">Multi-pass membrane protein</topology>
    </subcellularLocation>
</comment>
<dbReference type="Pfam" id="PF02932">
    <property type="entry name" value="Neur_chan_memb"/>
    <property type="match status" value="1"/>
</dbReference>
<keyword evidence="4 20" id="KW-0812">Transmembrane</keyword>
<evidence type="ECO:0000313" key="25">
    <source>
        <dbReference type="Proteomes" id="UP001163046"/>
    </source>
</evidence>
<evidence type="ECO:0000256" key="4">
    <source>
        <dbReference type="ARBA" id="ARBA00022692"/>
    </source>
</evidence>
<dbReference type="InterPro" id="IPR018000">
    <property type="entry name" value="Neurotransmitter_ion_chnl_CS"/>
</dbReference>
<evidence type="ECO:0000256" key="5">
    <source>
        <dbReference type="ARBA" id="ARBA00022729"/>
    </source>
</evidence>
<dbReference type="InterPro" id="IPR036719">
    <property type="entry name" value="Neuro-gated_channel_TM_sf"/>
</dbReference>
<reference evidence="24" key="1">
    <citation type="submission" date="2023-01" db="EMBL/GenBank/DDBJ databases">
        <title>Genome assembly of the deep-sea coral Lophelia pertusa.</title>
        <authorList>
            <person name="Herrera S."/>
            <person name="Cordes E."/>
        </authorList>
    </citation>
    <scope>NUCLEOTIDE SEQUENCE</scope>
    <source>
        <strain evidence="24">USNM1676648</strain>
        <tissue evidence="24">Polyp</tissue>
    </source>
</reference>
<dbReference type="PRINTS" id="PR00253">
    <property type="entry name" value="GABAARECEPTR"/>
</dbReference>
<feature type="transmembrane region" description="Helical" evidence="20">
    <location>
        <begin position="258"/>
        <end position="278"/>
    </location>
</feature>
<comment type="similarity">
    <text evidence="1">Belongs to the ligand-gated ion channel (TC 1.A.9) family. Gamma-aminobutyric acid receptor (TC 1.A.9.5) subfamily.</text>
</comment>
<dbReference type="Pfam" id="PF02931">
    <property type="entry name" value="Neur_chan_LBD"/>
    <property type="match status" value="1"/>
</dbReference>
<evidence type="ECO:0000256" key="3">
    <source>
        <dbReference type="ARBA" id="ARBA00022475"/>
    </source>
</evidence>
<dbReference type="InterPro" id="IPR006201">
    <property type="entry name" value="Neur_channel"/>
</dbReference>
<keyword evidence="12" id="KW-0869">Chloride channel</keyword>
<dbReference type="Gene3D" id="2.70.170.10">
    <property type="entry name" value="Neurotransmitter-gated ion-channel ligand-binding domain"/>
    <property type="match status" value="1"/>
</dbReference>
<evidence type="ECO:0000256" key="17">
    <source>
        <dbReference type="ARBA" id="ARBA00023303"/>
    </source>
</evidence>
<feature type="domain" description="Neurotransmitter-gated ion-channel ligand-binding" evidence="22">
    <location>
        <begin position="48"/>
        <end position="256"/>
    </location>
</feature>
<keyword evidence="13" id="KW-0325">Glycoprotein</keyword>
<feature type="region of interest" description="Disordered" evidence="21">
    <location>
        <begin position="20"/>
        <end position="42"/>
    </location>
</feature>
<evidence type="ECO:0000256" key="16">
    <source>
        <dbReference type="ARBA" id="ARBA00023286"/>
    </source>
</evidence>
<keyword evidence="9 20" id="KW-0472">Membrane</keyword>
<dbReference type="GO" id="GO:0005254">
    <property type="term" value="F:chloride channel activity"/>
    <property type="evidence" value="ECO:0007669"/>
    <property type="project" value="UniProtKB-KW"/>
</dbReference>
<keyword evidence="8 20" id="KW-0406">Ion transport</keyword>
<evidence type="ECO:0000256" key="14">
    <source>
        <dbReference type="ARBA" id="ARBA00023214"/>
    </source>
</evidence>
<evidence type="ECO:0000256" key="7">
    <source>
        <dbReference type="ARBA" id="ARBA00023018"/>
    </source>
</evidence>
<dbReference type="InterPro" id="IPR006029">
    <property type="entry name" value="Neurotrans-gated_channel_TM"/>
</dbReference>
<dbReference type="CDD" id="cd18990">
    <property type="entry name" value="LGIC_ECD_GABAAR"/>
    <property type="match status" value="1"/>
</dbReference>
<evidence type="ECO:0000256" key="18">
    <source>
        <dbReference type="ARBA" id="ARBA00034104"/>
    </source>
</evidence>
<dbReference type="GO" id="GO:0004888">
    <property type="term" value="F:transmembrane signaling receptor activity"/>
    <property type="evidence" value="ECO:0007669"/>
    <property type="project" value="InterPro"/>
</dbReference>
<dbReference type="FunFam" id="2.70.170.10:FF:000021">
    <property type="entry name" value="Gamma-aminobutyric acid receptor isoform 3b"/>
    <property type="match status" value="1"/>
</dbReference>
<feature type="chain" id="PRO_5041015594" description="Gamma-aminobutyric acid receptor subunit beta" evidence="20">
    <location>
        <begin position="17"/>
        <end position="458"/>
    </location>
</feature>
<evidence type="ECO:0000256" key="20">
    <source>
        <dbReference type="RuleBase" id="RU000687"/>
    </source>
</evidence>
<evidence type="ECO:0000259" key="22">
    <source>
        <dbReference type="Pfam" id="PF02931"/>
    </source>
</evidence>
<dbReference type="InterPro" id="IPR036734">
    <property type="entry name" value="Neur_chan_lig-bd_sf"/>
</dbReference>
<dbReference type="Proteomes" id="UP001163046">
    <property type="component" value="Unassembled WGS sequence"/>
</dbReference>
<evidence type="ECO:0000256" key="10">
    <source>
        <dbReference type="ARBA" id="ARBA00023157"/>
    </source>
</evidence>
<evidence type="ECO:0000256" key="2">
    <source>
        <dbReference type="ARBA" id="ARBA00022448"/>
    </source>
</evidence>
<dbReference type="GO" id="GO:0045211">
    <property type="term" value="C:postsynaptic membrane"/>
    <property type="evidence" value="ECO:0007669"/>
    <property type="project" value="UniProtKB-SubCell"/>
</dbReference>
<dbReference type="SUPFAM" id="SSF90112">
    <property type="entry name" value="Neurotransmitter-gated ion-channel transmembrane pore"/>
    <property type="match status" value="1"/>
</dbReference>
<dbReference type="OrthoDB" id="442503at2759"/>
<dbReference type="GO" id="GO:0034707">
    <property type="term" value="C:chloride channel complex"/>
    <property type="evidence" value="ECO:0007669"/>
    <property type="project" value="UniProtKB-KW"/>
</dbReference>
<evidence type="ECO:0000256" key="12">
    <source>
        <dbReference type="ARBA" id="ARBA00023173"/>
    </source>
</evidence>
<dbReference type="CDD" id="cd19049">
    <property type="entry name" value="LGIC_TM_anion"/>
    <property type="match status" value="1"/>
</dbReference>
<dbReference type="SUPFAM" id="SSF63712">
    <property type="entry name" value="Nicotinic receptor ligand binding domain-like"/>
    <property type="match status" value="1"/>
</dbReference>
<accession>A0A9X0CIU7</accession>
<evidence type="ECO:0000256" key="1">
    <source>
        <dbReference type="ARBA" id="ARBA00010180"/>
    </source>
</evidence>
<dbReference type="PRINTS" id="PR00252">
    <property type="entry name" value="NRIONCHANNEL"/>
</dbReference>
<feature type="transmembrane region" description="Helical" evidence="20">
    <location>
        <begin position="438"/>
        <end position="455"/>
    </location>
</feature>
<dbReference type="InterPro" id="IPR006028">
    <property type="entry name" value="GABAA/Glycine_rcpt"/>
</dbReference>
<keyword evidence="25" id="KW-1185">Reference proteome</keyword>
<feature type="compositionally biased region" description="Polar residues" evidence="21">
    <location>
        <begin position="26"/>
        <end position="36"/>
    </location>
</feature>
<feature type="domain" description="Neurotransmitter-gated ion-channel transmembrane" evidence="23">
    <location>
        <begin position="264"/>
        <end position="350"/>
    </location>
</feature>
<dbReference type="Gene3D" id="1.20.58.390">
    <property type="entry name" value="Neurotransmitter-gated ion-channel transmembrane domain"/>
    <property type="match status" value="1"/>
</dbReference>
<feature type="transmembrane region" description="Helical" evidence="20">
    <location>
        <begin position="323"/>
        <end position="343"/>
    </location>
</feature>
<dbReference type="GO" id="GO:0005230">
    <property type="term" value="F:extracellular ligand-gated monoatomic ion channel activity"/>
    <property type="evidence" value="ECO:0007669"/>
    <property type="project" value="InterPro"/>
</dbReference>
<evidence type="ECO:0000256" key="19">
    <source>
        <dbReference type="ARBA" id="ARBA00071250"/>
    </source>
</evidence>
<feature type="transmembrane region" description="Helical" evidence="20">
    <location>
        <begin position="285"/>
        <end position="303"/>
    </location>
</feature>
<comment type="caution">
    <text evidence="24">The sequence shown here is derived from an EMBL/GenBank/DDBJ whole genome shotgun (WGS) entry which is preliminary data.</text>
</comment>
<keyword evidence="10" id="KW-1015">Disulfide bond</keyword>
<keyword evidence="6 20" id="KW-1133">Transmembrane helix</keyword>
<proteinExistence type="inferred from homology"/>
<gene>
    <name evidence="24" type="ORF">OS493_025484</name>
</gene>
<evidence type="ECO:0000256" key="21">
    <source>
        <dbReference type="SAM" id="MobiDB-lite"/>
    </source>
</evidence>
<keyword evidence="7" id="KW-0770">Synapse</keyword>
<feature type="signal peptide" evidence="20">
    <location>
        <begin position="1"/>
        <end position="16"/>
    </location>
</feature>
<dbReference type="PANTHER" id="PTHR18945">
    <property type="entry name" value="NEUROTRANSMITTER GATED ION CHANNEL"/>
    <property type="match status" value="1"/>
</dbReference>
<dbReference type="NCBIfam" id="TIGR00860">
    <property type="entry name" value="LIC"/>
    <property type="match status" value="1"/>
</dbReference>
<keyword evidence="17 20" id="KW-0407">Ion channel</keyword>
<name>A0A9X0CIU7_9CNID</name>
<evidence type="ECO:0000256" key="6">
    <source>
        <dbReference type="ARBA" id="ARBA00022989"/>
    </source>
</evidence>
<dbReference type="InterPro" id="IPR038050">
    <property type="entry name" value="Neuro_actylchol_rec"/>
</dbReference>
<dbReference type="EMBL" id="MU827322">
    <property type="protein sequence ID" value="KAJ7356375.1"/>
    <property type="molecule type" value="Genomic_DNA"/>
</dbReference>
<protein>
    <recommendedName>
        <fullName evidence="19">Gamma-aminobutyric acid receptor subunit beta</fullName>
    </recommendedName>
</protein>
<keyword evidence="3" id="KW-1003">Cell membrane</keyword>
<evidence type="ECO:0000259" key="23">
    <source>
        <dbReference type="Pfam" id="PF02932"/>
    </source>
</evidence>
<evidence type="ECO:0000256" key="8">
    <source>
        <dbReference type="ARBA" id="ARBA00023065"/>
    </source>
</evidence>
<dbReference type="AlphaFoldDB" id="A0A9X0CIU7"/>
<sequence>MLFLIATFFHGLLTRSAPGIGKSRVPRSSNDSSQRKGSVPDASYAKVSKLINRRLKRYDKNVPPNDTGSPVEVLIEFKLMAFGKIREEDMDYTIDIFFRQWWKDPRLAHGEDKVFNAAVDPRKLGPHGIWIPDTYFRNVKSSNYHSISRDNMRLRISKDGSIYFSARITLTAQCDMDLRLFPLDTQNCDLIIESYAYTVDDVIYNWKNRGSKSIEVFAAELAQFDMMDVVTSKKASTNSKGSFDSLKATFTLKRRTTYFIFQHYIPSGFLVFLSWLSFWVDRHAVPARISLVITCILSTMFLFESINSSLPRISYLKAVDYYLITSFVFIASCMVEFVCVLNFRDRASVLLRNQSFAPPQIPNQTGNSIAEMMDQTYNCNKDRPNGVAGNLSLRKGAFLHENLSASRRKTPFVNAAYMDGLPTSHLPPHYIDQYARKIFPLLFGLFNIVYWSYYLPQR</sequence>
<evidence type="ECO:0000313" key="24">
    <source>
        <dbReference type="EMBL" id="KAJ7356375.1"/>
    </source>
</evidence>
<dbReference type="InterPro" id="IPR006202">
    <property type="entry name" value="Neur_chan_lig-bd"/>
</dbReference>
<evidence type="ECO:0000256" key="9">
    <source>
        <dbReference type="ARBA" id="ARBA00023136"/>
    </source>
</evidence>
<keyword evidence="14" id="KW-0868">Chloride</keyword>
<evidence type="ECO:0000256" key="15">
    <source>
        <dbReference type="ARBA" id="ARBA00023257"/>
    </source>
</evidence>
<organism evidence="24 25">
    <name type="scientific">Desmophyllum pertusum</name>
    <dbReference type="NCBI Taxonomy" id="174260"/>
    <lineage>
        <taxon>Eukaryota</taxon>
        <taxon>Metazoa</taxon>
        <taxon>Cnidaria</taxon>
        <taxon>Anthozoa</taxon>
        <taxon>Hexacorallia</taxon>
        <taxon>Scleractinia</taxon>
        <taxon>Caryophylliina</taxon>
        <taxon>Caryophylliidae</taxon>
        <taxon>Desmophyllum</taxon>
    </lineage>
</organism>
<keyword evidence="11" id="KW-0675">Receptor</keyword>
<dbReference type="PROSITE" id="PS00236">
    <property type="entry name" value="NEUROTR_ION_CHANNEL"/>
    <property type="match status" value="1"/>
</dbReference>
<evidence type="ECO:0000256" key="13">
    <source>
        <dbReference type="ARBA" id="ARBA00023180"/>
    </source>
</evidence>
<evidence type="ECO:0000256" key="11">
    <source>
        <dbReference type="ARBA" id="ARBA00023170"/>
    </source>
</evidence>